<organism evidence="2 3">
    <name type="scientific">Gordonia spumicola</name>
    <dbReference type="NCBI Taxonomy" id="589161"/>
    <lineage>
        <taxon>Bacteria</taxon>
        <taxon>Bacillati</taxon>
        <taxon>Actinomycetota</taxon>
        <taxon>Actinomycetes</taxon>
        <taxon>Mycobacteriales</taxon>
        <taxon>Gordoniaceae</taxon>
        <taxon>Gordonia</taxon>
    </lineage>
</organism>
<proteinExistence type="predicted"/>
<dbReference type="AlphaFoldDB" id="A0A7I9VFK3"/>
<reference evidence="3" key="1">
    <citation type="submission" date="2019-06" db="EMBL/GenBank/DDBJ databases">
        <title>Gordonia isolated from sludge of a wastewater treatment plant.</title>
        <authorList>
            <person name="Tamura T."/>
            <person name="Aoyama K."/>
            <person name="Kang Y."/>
            <person name="Saito S."/>
            <person name="Akiyama N."/>
            <person name="Yazawa K."/>
            <person name="Gonoi T."/>
            <person name="Mikami Y."/>
        </authorList>
    </citation>
    <scope>NUCLEOTIDE SEQUENCE [LARGE SCALE GENOMIC DNA]</scope>
    <source>
        <strain evidence="3">NBRC 107696</strain>
    </source>
</reference>
<dbReference type="Proteomes" id="UP000444960">
    <property type="component" value="Unassembled WGS sequence"/>
</dbReference>
<dbReference type="EMBL" id="BJOV01000002">
    <property type="protein sequence ID" value="GEE00205.1"/>
    <property type="molecule type" value="Genomic_DNA"/>
</dbReference>
<evidence type="ECO:0000313" key="3">
    <source>
        <dbReference type="Proteomes" id="UP000444960"/>
    </source>
</evidence>
<gene>
    <name evidence="1" type="ORF">nbrc107696_06510</name>
    <name evidence="2" type="ORF">nbrc107696_45800</name>
</gene>
<accession>A0A7I9VFK3</accession>
<dbReference type="OrthoDB" id="4377552at2"/>
<keyword evidence="3" id="KW-1185">Reference proteome</keyword>
<dbReference type="RefSeq" id="WP_161894129.1">
    <property type="nucleotide sequence ID" value="NZ_BJOV01000002.1"/>
</dbReference>
<evidence type="ECO:0000313" key="1">
    <source>
        <dbReference type="EMBL" id="GEE00205.1"/>
    </source>
</evidence>
<sequence>MTQQPTPDTIRAVAAAISRAEIHDDRMTSDPARLRVWAETCQPHGITDTALACRAVDEHYTRPDADTLRVGTFVGTYRRLRAIDAEADKGSAVAALPAGDPQSGGLPIAAEGEPVWAAYDQHGAIDLPCETCGAGEREACVNLSTKLTRKIPCTSRTAHGYRKARR</sequence>
<protein>
    <submittedName>
        <fullName evidence="2">Uncharacterized protein</fullName>
    </submittedName>
</protein>
<reference evidence="2" key="2">
    <citation type="journal article" date="2020" name="Int. J. Syst. Evol. Microbiol.">
        <title>Gordonia crocea sp. nov. and Gordonia spumicola sp. nov. isolated from sludge of a wastewater treatment plant.</title>
        <authorList>
            <person name="Tamura T."/>
            <person name="Saito S."/>
            <person name="Hamada M."/>
            <person name="Kang Y."/>
            <person name="Hoshino Y."/>
            <person name="Gonoi T."/>
            <person name="Mikami Y."/>
            <person name="Yaguchi T."/>
        </authorList>
    </citation>
    <scope>NUCLEOTIDE SEQUENCE</scope>
    <source>
        <strain evidence="2">NBRC 107696</strain>
    </source>
</reference>
<dbReference type="EMBL" id="BJOV01000008">
    <property type="protein sequence ID" value="GEE04134.1"/>
    <property type="molecule type" value="Genomic_DNA"/>
</dbReference>
<evidence type="ECO:0000313" key="2">
    <source>
        <dbReference type="EMBL" id="GEE04134.1"/>
    </source>
</evidence>
<comment type="caution">
    <text evidence="2">The sequence shown here is derived from an EMBL/GenBank/DDBJ whole genome shotgun (WGS) entry which is preliminary data.</text>
</comment>
<name>A0A7I9VFK3_9ACTN</name>